<evidence type="ECO:0000313" key="2">
    <source>
        <dbReference type="Proteomes" id="UP000006873"/>
    </source>
</evidence>
<accession>E3GQ58</accession>
<protein>
    <submittedName>
        <fullName evidence="1">Uncharacterized protein</fullName>
    </submittedName>
</protein>
<gene>
    <name evidence="1" type="ordered locus">ELI_4165</name>
</gene>
<reference evidence="1 2" key="2">
    <citation type="journal article" date="2011" name="J. Bacteriol.">
        <title>Complete genome sequence of a carbon monoxide-utilizing acetogen, Eubacterium limosum KIST612.</title>
        <authorList>
            <person name="Roh H."/>
            <person name="Ko H.J."/>
            <person name="Kim D."/>
            <person name="Choi D.G."/>
            <person name="Park S."/>
            <person name="Kim S."/>
            <person name="Chang I.S."/>
            <person name="Choi I.G."/>
        </authorList>
    </citation>
    <scope>NUCLEOTIDE SEQUENCE [LARGE SCALE GENOMIC DNA]</scope>
    <source>
        <strain evidence="1 2">KIST612</strain>
    </source>
</reference>
<dbReference type="EMBL" id="CP002273">
    <property type="protein sequence ID" value="ADO39107.1"/>
    <property type="molecule type" value="Genomic_DNA"/>
</dbReference>
<proteinExistence type="predicted"/>
<dbReference type="HOGENOM" id="CLU_3183819_0_0_9"/>
<keyword evidence="2" id="KW-1185">Reference proteome</keyword>
<dbReference type="AlphaFoldDB" id="E3GQ58"/>
<organism evidence="1 2">
    <name type="scientific">Eubacterium callanderi</name>
    <dbReference type="NCBI Taxonomy" id="53442"/>
    <lineage>
        <taxon>Bacteria</taxon>
        <taxon>Bacillati</taxon>
        <taxon>Bacillota</taxon>
        <taxon>Clostridia</taxon>
        <taxon>Eubacteriales</taxon>
        <taxon>Eubacteriaceae</taxon>
        <taxon>Eubacterium</taxon>
    </lineage>
</organism>
<dbReference type="Proteomes" id="UP000006873">
    <property type="component" value="Chromosome"/>
</dbReference>
<sequence length="46" mass="5261">MCTCVVCDYIILSFESVVKKTLSIFCSKMAKNKNLSVSKYVQEELH</sequence>
<reference key="1">
    <citation type="submission" date="2010-09" db="EMBL/GenBank/DDBJ databases">
        <authorList>
            <person name="Roh H."/>
            <person name="Ko H.-J."/>
            <person name="Kim D."/>
            <person name="Choi D.G."/>
            <person name="Park S."/>
            <person name="Kim S."/>
            <person name="Kim K.H."/>
            <person name="Chang I.S."/>
            <person name="Choi I.-G."/>
        </authorList>
    </citation>
    <scope>NUCLEOTIDE SEQUENCE</scope>
    <source>
        <strain>KIST612</strain>
    </source>
</reference>
<evidence type="ECO:0000313" key="1">
    <source>
        <dbReference type="EMBL" id="ADO39107.1"/>
    </source>
</evidence>
<dbReference type="KEGG" id="elm:ELI_4165"/>
<name>E3GQ58_9FIRM</name>